<feature type="signal peptide" evidence="1">
    <location>
        <begin position="1"/>
        <end position="18"/>
    </location>
</feature>
<dbReference type="EMBL" id="JAFIQS010000025">
    <property type="protein sequence ID" value="KAG5161804.1"/>
    <property type="molecule type" value="Genomic_DNA"/>
</dbReference>
<keyword evidence="1" id="KW-0732">Signal</keyword>
<reference evidence="2" key="1">
    <citation type="submission" date="2021-02" db="EMBL/GenBank/DDBJ databases">
        <title>Psilocybe cubensis genome.</title>
        <authorList>
            <person name="Mckernan K.J."/>
            <person name="Crawford S."/>
            <person name="Trippe A."/>
            <person name="Kane L.T."/>
            <person name="Mclaughlin S."/>
        </authorList>
    </citation>
    <scope>NUCLEOTIDE SEQUENCE [LARGE SCALE GENOMIC DNA]</scope>
    <source>
        <strain evidence="2">MGC-MH-2018</strain>
    </source>
</reference>
<evidence type="ECO:0000313" key="2">
    <source>
        <dbReference type="EMBL" id="KAG5161804.1"/>
    </source>
</evidence>
<sequence>MVRLSMAFIVLFFQVAHCLSTTNLPRDSSATNAGDKLQSMCDAAGENTYVAAQFGDDYYTTFDYNECYPYTIGGKVVQQALICKTVTCYNDANDDCTGGAIPPLPITVPAGLRLVNLADVAHLFGQSGICHAKILS</sequence>
<accession>A0A8H7XLQ7</accession>
<comment type="caution">
    <text evidence="2">The sequence shown here is derived from an EMBL/GenBank/DDBJ whole genome shotgun (WGS) entry which is preliminary data.</text>
</comment>
<evidence type="ECO:0000256" key="1">
    <source>
        <dbReference type="SAM" id="SignalP"/>
    </source>
</evidence>
<gene>
    <name evidence="2" type="ORF">JR316_013344</name>
</gene>
<name>A0A8H7XLQ7_PSICU</name>
<dbReference type="AlphaFoldDB" id="A0A8H7XLQ7"/>
<proteinExistence type="predicted"/>
<organism evidence="2">
    <name type="scientific">Psilocybe cubensis</name>
    <name type="common">Psychedelic mushroom</name>
    <name type="synonym">Stropharia cubensis</name>
    <dbReference type="NCBI Taxonomy" id="181762"/>
    <lineage>
        <taxon>Eukaryota</taxon>
        <taxon>Fungi</taxon>
        <taxon>Dikarya</taxon>
        <taxon>Basidiomycota</taxon>
        <taxon>Agaricomycotina</taxon>
        <taxon>Agaricomycetes</taxon>
        <taxon>Agaricomycetidae</taxon>
        <taxon>Agaricales</taxon>
        <taxon>Agaricineae</taxon>
        <taxon>Strophariaceae</taxon>
        <taxon>Psilocybe</taxon>
    </lineage>
</organism>
<feature type="chain" id="PRO_5034246656" evidence="1">
    <location>
        <begin position="19"/>
        <end position="136"/>
    </location>
</feature>
<protein>
    <submittedName>
        <fullName evidence="2">Uncharacterized protein</fullName>
    </submittedName>
</protein>